<dbReference type="RefSeq" id="WP_219668754.1">
    <property type="nucleotide sequence ID" value="NZ_WTFF01000152.1"/>
</dbReference>
<sequence length="188" mass="19077">MAGDLIETLAGLAGVARGDDDEADAGDVDIALGRQGDAVAVIEDPAGLVQPVGSGEGRVDAPDGDGARGVGVEQGDGRGLVPGRGEVGRRPRARSAAVRGRSMPVASRTSLPIRSPPIRTLTSTMRTPVAVSRISTCWMPEVTPRTATAAWAMGPTCGSSGSAASTLWPVSSKYGAKPSCLRVTATGW</sequence>
<evidence type="ECO:0000313" key="3">
    <source>
        <dbReference type="Proteomes" id="UP000812013"/>
    </source>
</evidence>
<feature type="region of interest" description="Disordered" evidence="1">
    <location>
        <begin position="49"/>
        <end position="119"/>
    </location>
</feature>
<feature type="compositionally biased region" description="Gly residues" evidence="1">
    <location>
        <begin position="67"/>
        <end position="82"/>
    </location>
</feature>
<keyword evidence="3" id="KW-1185">Reference proteome</keyword>
<dbReference type="EMBL" id="WTFF01000152">
    <property type="protein sequence ID" value="MBW5484271.1"/>
    <property type="molecule type" value="Genomic_DNA"/>
</dbReference>
<evidence type="ECO:0000256" key="1">
    <source>
        <dbReference type="SAM" id="MobiDB-lite"/>
    </source>
</evidence>
<accession>A0ABS6Z933</accession>
<proteinExistence type="predicted"/>
<gene>
    <name evidence="2" type="ORF">GPJ59_20890</name>
</gene>
<name>A0ABS6Z933_9ACTN</name>
<reference evidence="2 3" key="1">
    <citation type="submission" date="2019-12" db="EMBL/GenBank/DDBJ databases">
        <title>Genome sequence of Streptomyces bambusae.</title>
        <authorList>
            <person name="Bansal K."/>
            <person name="Choksket S."/>
            <person name="Korpole S."/>
            <person name="Patil P.B."/>
        </authorList>
    </citation>
    <scope>NUCLEOTIDE SEQUENCE [LARGE SCALE GENOMIC DNA]</scope>
    <source>
        <strain evidence="2 3">SK60</strain>
    </source>
</reference>
<organism evidence="2 3">
    <name type="scientific">Streptomyces bambusae</name>
    <dbReference type="NCBI Taxonomy" id="1550616"/>
    <lineage>
        <taxon>Bacteria</taxon>
        <taxon>Bacillati</taxon>
        <taxon>Actinomycetota</taxon>
        <taxon>Actinomycetes</taxon>
        <taxon>Kitasatosporales</taxon>
        <taxon>Streptomycetaceae</taxon>
        <taxon>Streptomyces</taxon>
    </lineage>
</organism>
<dbReference type="Proteomes" id="UP000812013">
    <property type="component" value="Unassembled WGS sequence"/>
</dbReference>
<evidence type="ECO:0000313" key="2">
    <source>
        <dbReference type="EMBL" id="MBW5484271.1"/>
    </source>
</evidence>
<protein>
    <submittedName>
        <fullName evidence="2">Uncharacterized protein</fullName>
    </submittedName>
</protein>
<comment type="caution">
    <text evidence="2">The sequence shown here is derived from an EMBL/GenBank/DDBJ whole genome shotgun (WGS) entry which is preliminary data.</text>
</comment>